<comment type="caution">
    <text evidence="2">The sequence shown here is derived from an EMBL/GenBank/DDBJ whole genome shotgun (WGS) entry which is preliminary data.</text>
</comment>
<dbReference type="InterPro" id="IPR017647">
    <property type="entry name" value="Dnd_assoc_3"/>
</dbReference>
<organism evidence="2 3">
    <name type="scientific">Clostridium tanneri</name>
    <dbReference type="NCBI Taxonomy" id="3037988"/>
    <lineage>
        <taxon>Bacteria</taxon>
        <taxon>Bacillati</taxon>
        <taxon>Bacillota</taxon>
        <taxon>Clostridia</taxon>
        <taxon>Eubacteriales</taxon>
        <taxon>Clostridiaceae</taxon>
        <taxon>Clostridium</taxon>
    </lineage>
</organism>
<feature type="domain" description="DUF4145" evidence="1">
    <location>
        <begin position="24"/>
        <end position="107"/>
    </location>
</feature>
<dbReference type="EMBL" id="JARUJP010000021">
    <property type="protein sequence ID" value="MDW8802464.1"/>
    <property type="molecule type" value="Genomic_DNA"/>
</dbReference>
<name>A0ABU4JWB8_9CLOT</name>
<sequence length="785" mass="91864">MKRDVFSYLNSDYRYLNNYIEQLNRVLFTAPHSAIIKGRTFVEHLTQEVSKLEQYGLLNTMTQAERLRKLESEGVLEGEIGRLFHAVRLLGNKAAHADVEGELEAALNIHKSIYKITCWFVETYIDYNFEADPYKSPMPLENKSSDINVKVISNLIKKVDNLISKTEISDKSHEEISASSNIDEKEDIFEDLIIESIIDNKYEGKKCLIDELARLKESSKEAVEGLGEFTPFKRYMHIEREAQKELQELIFKASESDRAQLILVCGSVGDGKSHIISYFNTKYPDIMKNFTLHNDATESLEPNKTSMDTLNEVLDSFSDEKIKESNEKFILAINLGTLNNFIDSQYGERYSILKKFAQDKKILENSIANSSFDEGSSFQFVNFSDYHIFTLKDGKVQSDYIRSLITKITDSSELNIFYSSYKKYCIECSNCNACPIKANYELLSNERVQEAVVELLVQCIIKNKIIISTRALINFMYELIVPRSYIDVNSPLFKKDIFKLNNLEYIRCLMPNVIFNHKELSFIFEALNTLDPLNVRNQKVDDFIIEFNNSTEILPYFKEYIDYPKGYIDKINGVDFEQTEDRKIRHELLKLFIRSYYICGKGDIFSLRDSVYQNYMENLYFWNRGDKPKLKTLYDNVKNGILKWNGEAEKDQINIFMGKNQIKYKISEDIELKVNTSNLPKTEDTELKKFVSIMKLRYKSEKLEKSYEIDVDFSLYKLLLQVIDGYRPNKKDKNHFIKFIEFINKLQETGSNNEKLVFTEKNKNVNKKYKLEYDTEFEFYRFVEI</sequence>
<reference evidence="2 3" key="1">
    <citation type="submission" date="2023-04" db="EMBL/GenBank/DDBJ databases">
        <title>Clostridium tannerae sp. nov., isolated from the fecal material of an alpaca.</title>
        <authorList>
            <person name="Miller S."/>
            <person name="Hendry M."/>
            <person name="King J."/>
            <person name="Sankaranarayanan K."/>
            <person name="Lawson P.A."/>
        </authorList>
    </citation>
    <scope>NUCLEOTIDE SEQUENCE [LARGE SCALE GENOMIC DNA]</scope>
    <source>
        <strain evidence="2 3">A1-XYC3</strain>
    </source>
</reference>
<dbReference type="InterPro" id="IPR025285">
    <property type="entry name" value="DUF4145"/>
</dbReference>
<gene>
    <name evidence="2" type="primary">dptF</name>
    <name evidence="2" type="ORF">P8V03_15045</name>
</gene>
<dbReference type="RefSeq" id="WP_318798791.1">
    <property type="nucleotide sequence ID" value="NZ_JARUJP010000021.1"/>
</dbReference>
<proteinExistence type="predicted"/>
<evidence type="ECO:0000313" key="3">
    <source>
        <dbReference type="Proteomes" id="UP001281656"/>
    </source>
</evidence>
<evidence type="ECO:0000259" key="1">
    <source>
        <dbReference type="Pfam" id="PF13643"/>
    </source>
</evidence>
<accession>A0ABU4JWB8</accession>
<evidence type="ECO:0000313" key="2">
    <source>
        <dbReference type="EMBL" id="MDW8802464.1"/>
    </source>
</evidence>
<dbReference type="NCBIfam" id="TIGR03238">
    <property type="entry name" value="dnd_assoc_3"/>
    <property type="match status" value="1"/>
</dbReference>
<dbReference type="Proteomes" id="UP001281656">
    <property type="component" value="Unassembled WGS sequence"/>
</dbReference>
<protein>
    <submittedName>
        <fullName evidence="2">DNA phosphorothioation-dependent restriction protein DptF</fullName>
    </submittedName>
</protein>
<dbReference type="Pfam" id="PF13643">
    <property type="entry name" value="DUF4145"/>
    <property type="match status" value="1"/>
</dbReference>
<keyword evidence="3" id="KW-1185">Reference proteome</keyword>